<dbReference type="Gene3D" id="3.30.450.40">
    <property type="match status" value="1"/>
</dbReference>
<evidence type="ECO:0000259" key="5">
    <source>
        <dbReference type="PROSITE" id="PS50045"/>
    </source>
</evidence>
<dbReference type="Gene3D" id="1.10.10.60">
    <property type="entry name" value="Homeodomain-like"/>
    <property type="match status" value="1"/>
</dbReference>
<dbReference type="GO" id="GO:0006355">
    <property type="term" value="P:regulation of DNA-templated transcription"/>
    <property type="evidence" value="ECO:0007669"/>
    <property type="project" value="InterPro"/>
</dbReference>
<feature type="domain" description="Sigma-54 factor interaction" evidence="5">
    <location>
        <begin position="345"/>
        <end position="566"/>
    </location>
</feature>
<dbReference type="SUPFAM" id="SSF55785">
    <property type="entry name" value="PYP-like sensor domain (PAS domain)"/>
    <property type="match status" value="1"/>
</dbReference>
<dbReference type="InterPro" id="IPR000014">
    <property type="entry name" value="PAS"/>
</dbReference>
<dbReference type="Gene3D" id="1.10.8.60">
    <property type="match status" value="1"/>
</dbReference>
<dbReference type="InterPro" id="IPR002197">
    <property type="entry name" value="HTH_Fis"/>
</dbReference>
<dbReference type="InterPro" id="IPR027417">
    <property type="entry name" value="P-loop_NTPase"/>
</dbReference>
<dbReference type="CDD" id="cd00130">
    <property type="entry name" value="PAS"/>
    <property type="match status" value="1"/>
</dbReference>
<dbReference type="KEGG" id="ecv:APECO1_2094"/>
<dbReference type="InterPro" id="IPR035965">
    <property type="entry name" value="PAS-like_dom_sf"/>
</dbReference>
<evidence type="ECO:0000313" key="6">
    <source>
        <dbReference type="EMBL" id="ABJ03843.1"/>
    </source>
</evidence>
<keyword evidence="1" id="KW-0547">Nucleotide-binding</keyword>
<proteinExistence type="predicted"/>
<protein>
    <submittedName>
        <fullName evidence="6">Regulatory protein IbeR</fullName>
    </submittedName>
</protein>
<evidence type="ECO:0000256" key="1">
    <source>
        <dbReference type="ARBA" id="ARBA00022741"/>
    </source>
</evidence>
<dbReference type="Pfam" id="PF00989">
    <property type="entry name" value="PAS"/>
    <property type="match status" value="1"/>
</dbReference>
<evidence type="ECO:0000256" key="2">
    <source>
        <dbReference type="ARBA" id="ARBA00022840"/>
    </source>
</evidence>
<dbReference type="Pfam" id="PF25601">
    <property type="entry name" value="AAA_lid_14"/>
    <property type="match status" value="1"/>
</dbReference>
<dbReference type="PANTHER" id="PTHR32071">
    <property type="entry name" value="TRANSCRIPTIONAL REGULATORY PROTEIN"/>
    <property type="match status" value="1"/>
</dbReference>
<keyword evidence="4" id="KW-0804">Transcription</keyword>
<accession>A0A0H2Z696</accession>
<dbReference type="Gene3D" id="3.40.50.300">
    <property type="entry name" value="P-loop containing nucleotide triphosphate hydrolases"/>
    <property type="match status" value="1"/>
</dbReference>
<organism evidence="6 7">
    <name type="scientific">Escherichia coli O1:K1 / APEC</name>
    <dbReference type="NCBI Taxonomy" id="405955"/>
    <lineage>
        <taxon>Bacteria</taxon>
        <taxon>Pseudomonadati</taxon>
        <taxon>Pseudomonadota</taxon>
        <taxon>Gammaproteobacteria</taxon>
        <taxon>Enterobacterales</taxon>
        <taxon>Enterobacteriaceae</taxon>
        <taxon>Escherichia</taxon>
    </lineage>
</organism>
<dbReference type="InterPro" id="IPR058031">
    <property type="entry name" value="AAA_lid_NorR"/>
</dbReference>
<dbReference type="InterPro" id="IPR002078">
    <property type="entry name" value="Sigma_54_int"/>
</dbReference>
<dbReference type="InterPro" id="IPR025943">
    <property type="entry name" value="Sigma_54_int_dom_ATP-bd_2"/>
</dbReference>
<evidence type="ECO:0000256" key="4">
    <source>
        <dbReference type="ARBA" id="ARBA00023163"/>
    </source>
</evidence>
<dbReference type="PROSITE" id="PS00676">
    <property type="entry name" value="SIGMA54_INTERACT_2"/>
    <property type="match status" value="1"/>
</dbReference>
<evidence type="ECO:0000313" key="7">
    <source>
        <dbReference type="Proteomes" id="UP000008216"/>
    </source>
</evidence>
<dbReference type="GO" id="GO:0043565">
    <property type="term" value="F:sequence-specific DNA binding"/>
    <property type="evidence" value="ECO:0007669"/>
    <property type="project" value="InterPro"/>
</dbReference>
<dbReference type="GO" id="GO:0005524">
    <property type="term" value="F:ATP binding"/>
    <property type="evidence" value="ECO:0007669"/>
    <property type="project" value="UniProtKB-KW"/>
</dbReference>
<dbReference type="PROSITE" id="PS00675">
    <property type="entry name" value="SIGMA54_INTERACT_1"/>
    <property type="match status" value="1"/>
</dbReference>
<dbReference type="InterPro" id="IPR029016">
    <property type="entry name" value="GAF-like_dom_sf"/>
</dbReference>
<dbReference type="SUPFAM" id="SSF46689">
    <property type="entry name" value="Homeodomain-like"/>
    <property type="match status" value="1"/>
</dbReference>
<dbReference type="NCBIfam" id="NF008485">
    <property type="entry name" value="PRK11388.1"/>
    <property type="match status" value="1"/>
</dbReference>
<sequence length="649" mass="74052">MDIIIMNKESYHNDLKNKWKMFVKHGWVATNSTNHVMLRSWQKCLKHCDPRHWNTPVKASGQTLQTIFSRNEEFIRISQRVVEDHFTLAGDDRLAFLIIDPHGWVLSLNAAGDYSSQLRELGIESGMSWAEDGIGTNVYSLCRETNLYTQLEGAEHFSEQLHCYAMSAAPVIDYYGNIHGYIVCIIETTAELVKLKTSYSCATEIANYIYIENEQKLINKVLCQHNAVIECMDDGFICWNSHSLITMVNSQAQTLLNIDKESLIGQNIRKGFVFPPILNEAITQRNKLSQKQIVLECRGEFIELMVTLRPLSDGSFLLFLHPLDKIRKIAQQQISTNANFTFDSLHAASGGMKQVLLIARRAIKSISPILINGEEGVGKLSLAMAIHNESEQRDGPFISVDCQMLSPENILHELLGSDVGPSPSKFELAHNGTLYLDKVEYLSGEVQSVLLKVLKTGLVTRSDSHRLIPVRFRLITCTSSSLREYVQQGAFSRQLYYEISMNEIEIPPLRKRREALKQMIDDIIDKYQERTRKKMTITPDANSVLLEYRWPGNISEFKNRMEKVFINCNRLVLGLENIPLDIRQNNSSGDDDIPHLTSLAELEMQAIEHTCRVCEWNLTKAAEVLKIGRTTLWRKLKIYNLYPNVEHAD</sequence>
<dbReference type="Gene3D" id="3.30.450.20">
    <property type="entry name" value="PAS domain"/>
    <property type="match status" value="1"/>
</dbReference>
<dbReference type="PANTHER" id="PTHR32071:SF57">
    <property type="entry name" value="C4-DICARBOXYLATE TRANSPORT TRANSCRIPTIONAL REGULATORY PROTEIN DCTD"/>
    <property type="match status" value="1"/>
</dbReference>
<dbReference type="Pfam" id="PF02954">
    <property type="entry name" value="HTH_8"/>
    <property type="match status" value="1"/>
</dbReference>
<keyword evidence="2" id="KW-0067">ATP-binding</keyword>
<dbReference type="Pfam" id="PF00158">
    <property type="entry name" value="Sigma54_activat"/>
    <property type="match status" value="1"/>
</dbReference>
<dbReference type="HOGENOM" id="CLU_000445_8_12_6"/>
<keyword evidence="3" id="KW-0805">Transcription regulation</keyword>
<gene>
    <name evidence="6" type="primary">ibeR</name>
    <name evidence="6" type="ORF">APECO1_2094</name>
</gene>
<dbReference type="Proteomes" id="UP000008216">
    <property type="component" value="Chromosome"/>
</dbReference>
<dbReference type="EMBL" id="CP000468">
    <property type="protein sequence ID" value="ABJ03843.1"/>
    <property type="molecule type" value="Genomic_DNA"/>
</dbReference>
<dbReference type="InterPro" id="IPR013767">
    <property type="entry name" value="PAS_fold"/>
</dbReference>
<dbReference type="PROSITE" id="PS50045">
    <property type="entry name" value="SIGMA54_INTERACT_4"/>
    <property type="match status" value="1"/>
</dbReference>
<dbReference type="SUPFAM" id="SSF52540">
    <property type="entry name" value="P-loop containing nucleoside triphosphate hydrolases"/>
    <property type="match status" value="1"/>
</dbReference>
<name>A0A0H2Z696_ECOK1</name>
<dbReference type="CDD" id="cd00009">
    <property type="entry name" value="AAA"/>
    <property type="match status" value="1"/>
</dbReference>
<dbReference type="InterPro" id="IPR025662">
    <property type="entry name" value="Sigma_54_int_dom_ATP-bd_1"/>
</dbReference>
<keyword evidence="7" id="KW-1185">Reference proteome</keyword>
<dbReference type="AlphaFoldDB" id="A0A0H2Z696"/>
<dbReference type="InterPro" id="IPR009057">
    <property type="entry name" value="Homeodomain-like_sf"/>
</dbReference>
<evidence type="ECO:0000256" key="3">
    <source>
        <dbReference type="ARBA" id="ARBA00023015"/>
    </source>
</evidence>
<reference evidence="6 7" key="1">
    <citation type="journal article" date="2007" name="J. Bacteriol.">
        <title>The genome sequence of avian pathogenic Escherichia coli strain O1:K1:H7 shares strong similarities with human extraintestinal pathogenic E. coli genomes.</title>
        <authorList>
            <person name="Johnson T.J."/>
            <person name="Kariyawasam S."/>
            <person name="Wannemuehler Y."/>
            <person name="Mangiamele P."/>
            <person name="Johnson S.J."/>
            <person name="Doetkott C."/>
            <person name="Skyberg J.A."/>
            <person name="Lynne A.M."/>
            <person name="Johnson J.R."/>
            <person name="Nolan L.K."/>
        </authorList>
    </citation>
    <scope>NUCLEOTIDE SEQUENCE [LARGE SCALE GENOMIC DNA]</scope>
    <source>
        <strain evidence="6">APEC O1</strain>
    </source>
</reference>